<dbReference type="EMBL" id="BJON01000012">
    <property type="protein sequence ID" value="GED69405.1"/>
    <property type="molecule type" value="Genomic_DNA"/>
</dbReference>
<reference evidence="4" key="1">
    <citation type="submission" date="2015-07" db="EMBL/GenBank/DDBJ databases">
        <title>Genome sequencing project for genomic taxonomy and phylogenomics of Bacillus-like bacteria.</title>
        <authorList>
            <person name="Liu B."/>
            <person name="Wang J."/>
            <person name="Zhu Y."/>
            <person name="Liu G."/>
            <person name="Chen Q."/>
            <person name="Chen Z."/>
            <person name="Lan J."/>
            <person name="Che J."/>
            <person name="Ge C."/>
            <person name="Shi H."/>
            <person name="Pan Z."/>
            <person name="Liu X."/>
        </authorList>
    </citation>
    <scope>NUCLEOTIDE SEQUENCE [LARGE SCALE GENOMIC DNA]</scope>
    <source>
        <strain evidence="4">DSM 9887</strain>
    </source>
</reference>
<dbReference type="OrthoDB" id="2779996at2"/>
<evidence type="ECO:0000259" key="1">
    <source>
        <dbReference type="Pfam" id="PF16289"/>
    </source>
</evidence>
<dbReference type="Proteomes" id="UP000036834">
    <property type="component" value="Unassembled WGS sequence"/>
</dbReference>
<keyword evidence="5" id="KW-1185">Reference proteome</keyword>
<reference evidence="2 5" key="3">
    <citation type="submission" date="2019-06" db="EMBL/GenBank/DDBJ databases">
        <title>Whole genome shotgun sequence of Brevibacillus reuszeri NBRC 15719.</title>
        <authorList>
            <person name="Hosoyama A."/>
            <person name="Uohara A."/>
            <person name="Ohji S."/>
            <person name="Ichikawa N."/>
        </authorList>
    </citation>
    <scope>NUCLEOTIDE SEQUENCE [LARGE SCALE GENOMIC DNA]</scope>
    <source>
        <strain evidence="2 5">NBRC 15719</strain>
    </source>
</reference>
<evidence type="ECO:0000313" key="4">
    <source>
        <dbReference type="Proteomes" id="UP000036834"/>
    </source>
</evidence>
<comment type="caution">
    <text evidence="3">The sequence shown here is derived from an EMBL/GenBank/DDBJ whole genome shotgun (WGS) entry which is preliminary data.</text>
</comment>
<proteinExistence type="predicted"/>
<dbReference type="RefSeq" id="WP_049737762.1">
    <property type="nucleotide sequence ID" value="NZ_BJON01000012.1"/>
</dbReference>
<sequence length="433" mass="51135">MNIFIDANIIFKDPFFNKNNFNRTLLELTEHEEVTIYISDVVIQEVKRGHNEFIKAKIKSITDSTADIQTYLTSKSILEVKLDIDDFMQEFDDFFTLLNNQGKIKKVGYSVRVIDELINLDMHNMPPFIAKHEVGLKNNQLLRYSNKSIRDAIIWFSYIEYIQSQELKNCYFISNNTKDFSDLQLFKKMEDRKDSEPYVLHPNLTQDVLTPYISSEAFLKHNQSKVEKFLNEIAEEKFQQQQINFISNSKYLFSLMSAQDIINEHKVKEIIELNYNKQIVNEIDDYIDGLQAEDIHSDYFMGGYVQPESLRIGDPQVYLVSIEEYGGELIVSADLTFKYDVSVYIYNPVHDSREDKFQYHETETLEFDISVNFVISYPNDDKILIQQNPDFEDYEVTDFIVEHFDIESINSHEVINHKPLFPEDYEMNFIKYM</sequence>
<dbReference type="EMBL" id="LGIQ01000005">
    <property type="protein sequence ID" value="KNB73755.1"/>
    <property type="molecule type" value="Genomic_DNA"/>
</dbReference>
<reference evidence="3" key="2">
    <citation type="submission" date="2015-07" db="EMBL/GenBank/DDBJ databases">
        <title>MeaNS - Measles Nucleotide Surveillance Program.</title>
        <authorList>
            <person name="Tran T."/>
            <person name="Druce J."/>
        </authorList>
    </citation>
    <scope>NUCLEOTIDE SEQUENCE</scope>
    <source>
        <strain evidence="3">DSM 9887</strain>
    </source>
</reference>
<name>A0A0K9YZV3_9BACL</name>
<dbReference type="InterPro" id="IPR032557">
    <property type="entry name" value="DUF4935"/>
</dbReference>
<dbReference type="Pfam" id="PF16289">
    <property type="entry name" value="PIN_12"/>
    <property type="match status" value="1"/>
</dbReference>
<evidence type="ECO:0000313" key="3">
    <source>
        <dbReference type="EMBL" id="KNB73755.1"/>
    </source>
</evidence>
<evidence type="ECO:0000313" key="2">
    <source>
        <dbReference type="EMBL" id="GED69405.1"/>
    </source>
</evidence>
<feature type="domain" description="DUF4935" evidence="1">
    <location>
        <begin position="3"/>
        <end position="180"/>
    </location>
</feature>
<dbReference type="AlphaFoldDB" id="A0A0K9YZV3"/>
<dbReference type="Proteomes" id="UP000319578">
    <property type="component" value="Unassembled WGS sequence"/>
</dbReference>
<accession>A0A0K9YZV3</accession>
<evidence type="ECO:0000313" key="5">
    <source>
        <dbReference type="Proteomes" id="UP000319578"/>
    </source>
</evidence>
<dbReference type="PATRIC" id="fig|54915.3.peg.6914"/>
<protein>
    <recommendedName>
        <fullName evidence="1">DUF4935 domain-containing protein</fullName>
    </recommendedName>
</protein>
<organism evidence="3 4">
    <name type="scientific">Brevibacillus reuszeri</name>
    <dbReference type="NCBI Taxonomy" id="54915"/>
    <lineage>
        <taxon>Bacteria</taxon>
        <taxon>Bacillati</taxon>
        <taxon>Bacillota</taxon>
        <taxon>Bacilli</taxon>
        <taxon>Bacillales</taxon>
        <taxon>Paenibacillaceae</taxon>
        <taxon>Brevibacillus</taxon>
    </lineage>
</organism>
<gene>
    <name evidence="3" type="ORF">ADS79_07405</name>
    <name evidence="2" type="ORF">BRE01_31070</name>
</gene>
<dbReference type="STRING" id="54915.ADS79_07405"/>